<feature type="transmembrane region" description="Helical" evidence="8">
    <location>
        <begin position="296"/>
        <end position="314"/>
    </location>
</feature>
<feature type="transmembrane region" description="Helical" evidence="8">
    <location>
        <begin position="165"/>
        <end position="185"/>
    </location>
</feature>
<accession>A0ABR2A7L8</accession>
<feature type="transmembrane region" description="Helical" evidence="8">
    <location>
        <begin position="237"/>
        <end position="267"/>
    </location>
</feature>
<keyword evidence="7 8" id="KW-0472">Membrane</keyword>
<protein>
    <recommendedName>
        <fullName evidence="8">CASP-like protein</fullName>
    </recommendedName>
</protein>
<feature type="domain" description="Casparian strip membrane protein" evidence="9">
    <location>
        <begin position="163"/>
        <end position="304"/>
    </location>
</feature>
<dbReference type="PANTHER" id="PTHR36488:SF8">
    <property type="entry name" value="CASP-LIKE PROTEIN 1U1"/>
    <property type="match status" value="1"/>
</dbReference>
<evidence type="ECO:0000256" key="1">
    <source>
        <dbReference type="ARBA" id="ARBA00004651"/>
    </source>
</evidence>
<evidence type="ECO:0000256" key="7">
    <source>
        <dbReference type="ARBA" id="ARBA00023136"/>
    </source>
</evidence>
<evidence type="ECO:0000256" key="6">
    <source>
        <dbReference type="ARBA" id="ARBA00022989"/>
    </source>
</evidence>
<dbReference type="EMBL" id="JBBPBN010000332">
    <property type="protein sequence ID" value="KAK8488938.1"/>
    <property type="molecule type" value="Genomic_DNA"/>
</dbReference>
<evidence type="ECO:0000256" key="4">
    <source>
        <dbReference type="ARBA" id="ARBA00022475"/>
    </source>
</evidence>
<proteinExistence type="inferred from homology"/>
<evidence type="ECO:0000313" key="10">
    <source>
        <dbReference type="EMBL" id="KAK8488938.1"/>
    </source>
</evidence>
<dbReference type="Proteomes" id="UP001396334">
    <property type="component" value="Unassembled WGS sequence"/>
</dbReference>
<evidence type="ECO:0000256" key="2">
    <source>
        <dbReference type="ARBA" id="ARBA00007651"/>
    </source>
</evidence>
<evidence type="ECO:0000256" key="8">
    <source>
        <dbReference type="RuleBase" id="RU361233"/>
    </source>
</evidence>
<keyword evidence="6 8" id="KW-1133">Transmembrane helix</keyword>
<dbReference type="PANTHER" id="PTHR36488">
    <property type="entry name" value="CASP-LIKE PROTEIN 1U1"/>
    <property type="match status" value="1"/>
</dbReference>
<keyword evidence="5 8" id="KW-0812">Transmembrane</keyword>
<dbReference type="NCBIfam" id="TIGR01569">
    <property type="entry name" value="A_tha_TIGR01569"/>
    <property type="match status" value="1"/>
</dbReference>
<comment type="subunit">
    <text evidence="3 8">Homodimer and heterodimers.</text>
</comment>
<comment type="subcellular location">
    <subcellularLocation>
        <location evidence="1 8">Cell membrane</location>
        <topology evidence="1 8">Multi-pass membrane protein</topology>
    </subcellularLocation>
</comment>
<organism evidence="10 11">
    <name type="scientific">Hibiscus sabdariffa</name>
    <name type="common">roselle</name>
    <dbReference type="NCBI Taxonomy" id="183260"/>
    <lineage>
        <taxon>Eukaryota</taxon>
        <taxon>Viridiplantae</taxon>
        <taxon>Streptophyta</taxon>
        <taxon>Embryophyta</taxon>
        <taxon>Tracheophyta</taxon>
        <taxon>Spermatophyta</taxon>
        <taxon>Magnoliopsida</taxon>
        <taxon>eudicotyledons</taxon>
        <taxon>Gunneridae</taxon>
        <taxon>Pentapetalae</taxon>
        <taxon>rosids</taxon>
        <taxon>malvids</taxon>
        <taxon>Malvales</taxon>
        <taxon>Malvaceae</taxon>
        <taxon>Malvoideae</taxon>
        <taxon>Hibiscus</taxon>
    </lineage>
</organism>
<evidence type="ECO:0000256" key="3">
    <source>
        <dbReference type="ARBA" id="ARBA00011489"/>
    </source>
</evidence>
<dbReference type="InterPro" id="IPR006702">
    <property type="entry name" value="CASP_dom"/>
</dbReference>
<reference evidence="10 11" key="1">
    <citation type="journal article" date="2024" name="G3 (Bethesda)">
        <title>Genome assembly of Hibiscus sabdariffa L. provides insights into metabolisms of medicinal natural products.</title>
        <authorList>
            <person name="Kim T."/>
        </authorList>
    </citation>
    <scope>NUCLEOTIDE SEQUENCE [LARGE SCALE GENOMIC DNA]</scope>
    <source>
        <strain evidence="10">TK-2024</strain>
        <tissue evidence="10">Old leaves</tissue>
    </source>
</reference>
<evidence type="ECO:0000313" key="11">
    <source>
        <dbReference type="Proteomes" id="UP001396334"/>
    </source>
</evidence>
<sequence length="318" mass="35010">MASGSPPLTNQKDQADNLCTSGVAMQGCVSYLFREKQNEHCRNDLLDMVVDNHSVVHCEHQKMLPRVSNMILRQRSLVLRLSTWNNMPGGDAAAGGEDEPQENETITANVYCMSRPNVCFGVELTSQTKTKQKELASIPLMETIKARVGENPCPKTDKLAFAVQIFFRIAATGTTLAAACVIFNAKQTVDVMGMSFDAKYSYSSAFKFFAFANAVACGFTFLSLVIVMFFSRHGLNAFIYFIFFLQDLLMMSLVLSGVVAGTAIGLIGRDGNIKTGWLKICNRFEKYCNQVTTSLVLSYVAMICLLVLTITSAAKSRN</sequence>
<name>A0ABR2A7L8_9ROSI</name>
<comment type="similarity">
    <text evidence="2 8">Belongs to the Casparian strip membrane proteins (CASP) family.</text>
</comment>
<keyword evidence="11" id="KW-1185">Reference proteome</keyword>
<feature type="transmembrane region" description="Helical" evidence="8">
    <location>
        <begin position="205"/>
        <end position="230"/>
    </location>
</feature>
<gene>
    <name evidence="10" type="ORF">V6N11_019473</name>
</gene>
<dbReference type="Pfam" id="PF04535">
    <property type="entry name" value="CASP_dom"/>
    <property type="match status" value="1"/>
</dbReference>
<evidence type="ECO:0000256" key="5">
    <source>
        <dbReference type="ARBA" id="ARBA00022692"/>
    </source>
</evidence>
<evidence type="ECO:0000259" key="9">
    <source>
        <dbReference type="Pfam" id="PF04535"/>
    </source>
</evidence>
<dbReference type="InterPro" id="IPR006459">
    <property type="entry name" value="CASP/CASPL"/>
</dbReference>
<keyword evidence="4 8" id="KW-1003">Cell membrane</keyword>
<dbReference type="InterPro" id="IPR044173">
    <property type="entry name" value="CASPL"/>
</dbReference>
<comment type="caution">
    <text evidence="10">The sequence shown here is derived from an EMBL/GenBank/DDBJ whole genome shotgun (WGS) entry which is preliminary data.</text>
</comment>